<evidence type="ECO:0000313" key="2">
    <source>
        <dbReference type="Proteomes" id="UP000326396"/>
    </source>
</evidence>
<sequence>MSASGGYDRFLRHPVAVSSSGKDPAFQMEGQGFDHIQVMERIWALSQVGGTTDNIEETCVNFVTRALKFTTPLMTTHQIDNCTEGCYHVKFGCYYCLFVLTSSGSGDPPGVRLLIACQSLATYDLPQNPYVPFTLTTSSSSIQFGSHLLTSPWTVLCHLSTPSLAIADLFFYAISCLSGKVRP</sequence>
<reference evidence="1 2" key="1">
    <citation type="submission" date="2019-05" db="EMBL/GenBank/DDBJ databases">
        <title>Mikania micrantha, genome provides insights into the molecular mechanism of rapid growth.</title>
        <authorList>
            <person name="Liu B."/>
        </authorList>
    </citation>
    <scope>NUCLEOTIDE SEQUENCE [LARGE SCALE GENOMIC DNA]</scope>
    <source>
        <strain evidence="1">NLD-2019</strain>
        <tissue evidence="1">Leaf</tissue>
    </source>
</reference>
<keyword evidence="2" id="KW-1185">Reference proteome</keyword>
<comment type="caution">
    <text evidence="1">The sequence shown here is derived from an EMBL/GenBank/DDBJ whole genome shotgun (WGS) entry which is preliminary data.</text>
</comment>
<dbReference type="OrthoDB" id="424794at2759"/>
<dbReference type="AlphaFoldDB" id="A0A5N6PGK6"/>
<protein>
    <submittedName>
        <fullName evidence="1">Uncharacterized protein</fullName>
    </submittedName>
</protein>
<dbReference type="EMBL" id="SZYD01000004">
    <property type="protein sequence ID" value="KAD6453151.1"/>
    <property type="molecule type" value="Genomic_DNA"/>
</dbReference>
<dbReference type="Proteomes" id="UP000326396">
    <property type="component" value="Linkage Group LG12"/>
</dbReference>
<name>A0A5N6PGK6_9ASTR</name>
<organism evidence="1 2">
    <name type="scientific">Mikania micrantha</name>
    <name type="common">bitter vine</name>
    <dbReference type="NCBI Taxonomy" id="192012"/>
    <lineage>
        <taxon>Eukaryota</taxon>
        <taxon>Viridiplantae</taxon>
        <taxon>Streptophyta</taxon>
        <taxon>Embryophyta</taxon>
        <taxon>Tracheophyta</taxon>
        <taxon>Spermatophyta</taxon>
        <taxon>Magnoliopsida</taxon>
        <taxon>eudicotyledons</taxon>
        <taxon>Gunneridae</taxon>
        <taxon>Pentapetalae</taxon>
        <taxon>asterids</taxon>
        <taxon>campanulids</taxon>
        <taxon>Asterales</taxon>
        <taxon>Asteraceae</taxon>
        <taxon>Asteroideae</taxon>
        <taxon>Heliantheae alliance</taxon>
        <taxon>Eupatorieae</taxon>
        <taxon>Mikania</taxon>
    </lineage>
</organism>
<evidence type="ECO:0000313" key="1">
    <source>
        <dbReference type="EMBL" id="KAD6453151.1"/>
    </source>
</evidence>
<accession>A0A5N6PGK6</accession>
<proteinExistence type="predicted"/>
<gene>
    <name evidence="1" type="ORF">E3N88_07856</name>
</gene>